<dbReference type="InterPro" id="IPR037523">
    <property type="entry name" value="VOC_core"/>
</dbReference>
<evidence type="ECO:0000313" key="3">
    <source>
        <dbReference type="Proteomes" id="UP000321685"/>
    </source>
</evidence>
<dbReference type="AlphaFoldDB" id="A0A511D994"/>
<evidence type="ECO:0000313" key="2">
    <source>
        <dbReference type="EMBL" id="GEL21346.1"/>
    </source>
</evidence>
<dbReference type="PROSITE" id="PS51819">
    <property type="entry name" value="VOC"/>
    <property type="match status" value="1"/>
</dbReference>
<dbReference type="Proteomes" id="UP000321685">
    <property type="component" value="Unassembled WGS sequence"/>
</dbReference>
<dbReference type="Pfam" id="PF00903">
    <property type="entry name" value="Glyoxalase"/>
    <property type="match status" value="1"/>
</dbReference>
<proteinExistence type="predicted"/>
<dbReference type="InterPro" id="IPR029068">
    <property type="entry name" value="Glyas_Bleomycin-R_OHBP_Dase"/>
</dbReference>
<accession>A0A511D994</accession>
<evidence type="ECO:0000259" key="1">
    <source>
        <dbReference type="PROSITE" id="PS51819"/>
    </source>
</evidence>
<protein>
    <submittedName>
        <fullName evidence="2">Cysteine transferase</fullName>
    </submittedName>
</protein>
<keyword evidence="2" id="KW-0808">Transferase</keyword>
<name>A0A511D994_9PSEU</name>
<dbReference type="SUPFAM" id="SSF54593">
    <property type="entry name" value="Glyoxalase/Bleomycin resistance protein/Dihydroxybiphenyl dioxygenase"/>
    <property type="match status" value="1"/>
</dbReference>
<dbReference type="GO" id="GO:0016740">
    <property type="term" value="F:transferase activity"/>
    <property type="evidence" value="ECO:0007669"/>
    <property type="project" value="UniProtKB-KW"/>
</dbReference>
<gene>
    <name evidence="2" type="ORF">PSU4_03000</name>
</gene>
<keyword evidence="3" id="KW-1185">Reference proteome</keyword>
<dbReference type="CDD" id="cd08351">
    <property type="entry name" value="ChaP_like"/>
    <property type="match status" value="1"/>
</dbReference>
<dbReference type="Gene3D" id="3.10.180.10">
    <property type="entry name" value="2,3-Dihydroxybiphenyl 1,2-Dioxygenase, domain 1"/>
    <property type="match status" value="1"/>
</dbReference>
<sequence length="120" mass="12761">MAVELNHTIVNSTDADAEARFVADVLGLPEPTRFGPFTVVEVANGVSLDFMTAASPASQHYAFLISEAEFDGVAARLAGRDTWADPGHRTPGQNAHNGGRGMYFDSPSGHNLEVLTTPYA</sequence>
<organism evidence="2 3">
    <name type="scientific">Pseudonocardia sulfidoxydans NBRC 16205</name>
    <dbReference type="NCBI Taxonomy" id="1223511"/>
    <lineage>
        <taxon>Bacteria</taxon>
        <taxon>Bacillati</taxon>
        <taxon>Actinomycetota</taxon>
        <taxon>Actinomycetes</taxon>
        <taxon>Pseudonocardiales</taxon>
        <taxon>Pseudonocardiaceae</taxon>
        <taxon>Pseudonocardia</taxon>
    </lineage>
</organism>
<dbReference type="RefSeq" id="WP_147101948.1">
    <property type="nucleotide sequence ID" value="NZ_BJVJ01000002.1"/>
</dbReference>
<reference evidence="2 3" key="1">
    <citation type="submission" date="2019-07" db="EMBL/GenBank/DDBJ databases">
        <title>Whole genome shotgun sequence of Pseudonocardia sulfidoxydans NBRC 16205.</title>
        <authorList>
            <person name="Hosoyama A."/>
            <person name="Uohara A."/>
            <person name="Ohji S."/>
            <person name="Ichikawa N."/>
        </authorList>
    </citation>
    <scope>NUCLEOTIDE SEQUENCE [LARGE SCALE GENOMIC DNA]</scope>
    <source>
        <strain evidence="2 3">NBRC 16205</strain>
    </source>
</reference>
<dbReference type="InterPro" id="IPR004360">
    <property type="entry name" value="Glyas_Fos-R_dOase_dom"/>
</dbReference>
<dbReference type="EMBL" id="BJVJ01000002">
    <property type="protein sequence ID" value="GEL21346.1"/>
    <property type="molecule type" value="Genomic_DNA"/>
</dbReference>
<comment type="caution">
    <text evidence="2">The sequence shown here is derived from an EMBL/GenBank/DDBJ whole genome shotgun (WGS) entry which is preliminary data.</text>
</comment>
<feature type="domain" description="VOC" evidence="1">
    <location>
        <begin position="4"/>
        <end position="117"/>
    </location>
</feature>
<dbReference type="OrthoDB" id="9810341at2"/>